<dbReference type="HOGENOM" id="CLU_1621545_0_0_1"/>
<evidence type="ECO:0000256" key="2">
    <source>
        <dbReference type="SAM" id="MobiDB-lite"/>
    </source>
</evidence>
<dbReference type="Pfam" id="PF05691">
    <property type="entry name" value="Raffinose_syn"/>
    <property type="match status" value="1"/>
</dbReference>
<organism evidence="3">
    <name type="scientific">Oryza brachyantha</name>
    <name type="common">malo sina</name>
    <dbReference type="NCBI Taxonomy" id="4533"/>
    <lineage>
        <taxon>Eukaryota</taxon>
        <taxon>Viridiplantae</taxon>
        <taxon>Streptophyta</taxon>
        <taxon>Embryophyta</taxon>
        <taxon>Tracheophyta</taxon>
        <taxon>Spermatophyta</taxon>
        <taxon>Magnoliopsida</taxon>
        <taxon>Liliopsida</taxon>
        <taxon>Poales</taxon>
        <taxon>Poaceae</taxon>
        <taxon>BOP clade</taxon>
        <taxon>Oryzoideae</taxon>
        <taxon>Oryzeae</taxon>
        <taxon>Oryzinae</taxon>
        <taxon>Oryza</taxon>
    </lineage>
</organism>
<dbReference type="PANTHER" id="PTHR31268:SF8">
    <property type="entry name" value="GALACTINOL--SUCROSE GALACTOSYLTRANSFERASE 4-RELATED"/>
    <property type="match status" value="1"/>
</dbReference>
<dbReference type="PANTHER" id="PTHR31268">
    <property type="match status" value="1"/>
</dbReference>
<feature type="compositionally biased region" description="Low complexity" evidence="2">
    <location>
        <begin position="154"/>
        <end position="164"/>
    </location>
</feature>
<dbReference type="AlphaFoldDB" id="J3NA49"/>
<reference evidence="3" key="1">
    <citation type="journal article" date="2013" name="Nat. Commun.">
        <title>Whole-genome sequencing of Oryza brachyantha reveals mechanisms underlying Oryza genome evolution.</title>
        <authorList>
            <person name="Chen J."/>
            <person name="Huang Q."/>
            <person name="Gao D."/>
            <person name="Wang J."/>
            <person name="Lang Y."/>
            <person name="Liu T."/>
            <person name="Li B."/>
            <person name="Bai Z."/>
            <person name="Luis Goicoechea J."/>
            <person name="Liang C."/>
            <person name="Chen C."/>
            <person name="Zhang W."/>
            <person name="Sun S."/>
            <person name="Liao Y."/>
            <person name="Zhang X."/>
            <person name="Yang L."/>
            <person name="Song C."/>
            <person name="Wang M."/>
            <person name="Shi J."/>
            <person name="Liu G."/>
            <person name="Liu J."/>
            <person name="Zhou H."/>
            <person name="Zhou W."/>
            <person name="Yu Q."/>
            <person name="An N."/>
            <person name="Chen Y."/>
            <person name="Cai Q."/>
            <person name="Wang B."/>
            <person name="Liu B."/>
            <person name="Min J."/>
            <person name="Huang Y."/>
            <person name="Wu H."/>
            <person name="Li Z."/>
            <person name="Zhang Y."/>
            <person name="Yin Y."/>
            <person name="Song W."/>
            <person name="Jiang J."/>
            <person name="Jackson S.A."/>
            <person name="Wing R.A."/>
            <person name="Wang J."/>
            <person name="Chen M."/>
        </authorList>
    </citation>
    <scope>NUCLEOTIDE SEQUENCE [LARGE SCALE GENOMIC DNA]</scope>
    <source>
        <strain evidence="3">cv. IRGC 101232</strain>
    </source>
</reference>
<proteinExistence type="predicted"/>
<protein>
    <submittedName>
        <fullName evidence="3">Uncharacterized protein</fullName>
    </submittedName>
</protein>
<dbReference type="InterPro" id="IPR008811">
    <property type="entry name" value="Glycosyl_hydrolases_36"/>
</dbReference>
<accession>J3NA49</accession>
<keyword evidence="1" id="KW-0119">Carbohydrate metabolism</keyword>
<sequence length="164" mass="17417">MDPPNQSDLFSLKDGNLTVAGRGGTAVLLTGVPENVTLTPFASAFDPSSFRSAIFPGDDDGVVVCAESGSMAVTATDFRRIAYVHAGDDPFRLMQEAYAAARVHLGTFRLVQEKALPPMAERFGWCTWDAFYLTVDPAGVWQGVGGRPRGGRRGSSSSTTGGRV</sequence>
<evidence type="ECO:0000256" key="1">
    <source>
        <dbReference type="ARBA" id="ARBA00023277"/>
    </source>
</evidence>
<dbReference type="eggNOG" id="ENOG502QTKB">
    <property type="taxonomic scope" value="Eukaryota"/>
</dbReference>
<dbReference type="Proteomes" id="UP000006038">
    <property type="component" value="Chromosome 11"/>
</dbReference>
<dbReference type="Gramene" id="OB11G26850.1">
    <property type="protein sequence ID" value="OB11G26850.1"/>
    <property type="gene ID" value="OB11G26850"/>
</dbReference>
<evidence type="ECO:0000313" key="4">
    <source>
        <dbReference type="Proteomes" id="UP000006038"/>
    </source>
</evidence>
<feature type="region of interest" description="Disordered" evidence="2">
    <location>
        <begin position="143"/>
        <end position="164"/>
    </location>
</feature>
<evidence type="ECO:0000313" key="3">
    <source>
        <dbReference type="EnsemblPlants" id="OB11G26850.1"/>
    </source>
</evidence>
<name>J3NA49_ORYBR</name>
<keyword evidence="4" id="KW-1185">Reference proteome</keyword>
<reference evidence="3" key="2">
    <citation type="submission" date="2013-04" db="UniProtKB">
        <authorList>
            <consortium name="EnsemblPlants"/>
        </authorList>
    </citation>
    <scope>IDENTIFICATION</scope>
</reference>
<dbReference type="EnsemblPlants" id="OB11G26850.1">
    <property type="protein sequence ID" value="OB11G26850.1"/>
    <property type="gene ID" value="OB11G26850"/>
</dbReference>